<dbReference type="EMBL" id="MFFW01000017">
    <property type="protein sequence ID" value="OGF24441.1"/>
    <property type="molecule type" value="Genomic_DNA"/>
</dbReference>
<comment type="subcellular location">
    <subcellularLocation>
        <location evidence="1">Secreted</location>
    </subcellularLocation>
</comment>
<protein>
    <submittedName>
        <fullName evidence="7">Uncharacterized protein</fullName>
    </submittedName>
</protein>
<keyword evidence="2" id="KW-0964">Secreted</keyword>
<keyword evidence="4" id="KW-0106">Calcium</keyword>
<dbReference type="InterPro" id="IPR059100">
    <property type="entry name" value="TSP3_bac"/>
</dbReference>
<evidence type="ECO:0000256" key="4">
    <source>
        <dbReference type="ARBA" id="ARBA00022837"/>
    </source>
</evidence>
<feature type="transmembrane region" description="Helical" evidence="6">
    <location>
        <begin position="72"/>
        <end position="96"/>
    </location>
</feature>
<name>A0A1F5SDV2_9BACT</name>
<feature type="compositionally biased region" description="Basic and acidic residues" evidence="5">
    <location>
        <begin position="451"/>
        <end position="460"/>
    </location>
</feature>
<evidence type="ECO:0000256" key="3">
    <source>
        <dbReference type="ARBA" id="ARBA00022729"/>
    </source>
</evidence>
<dbReference type="Pfam" id="PF18884">
    <property type="entry name" value="TSP3_bac"/>
    <property type="match status" value="2"/>
</dbReference>
<evidence type="ECO:0000256" key="6">
    <source>
        <dbReference type="SAM" id="Phobius"/>
    </source>
</evidence>
<sequence length="474" mass="51911">MADQRLLDYVKQQFERGMGRREIEKFLLAQGWQAPDINEAFNSSVSFPRPTTPNNAYSNPLSRPSAKGLKKILLPVIAIVGGALIVGGGAFAYFYYFQSPEKNIQKMIVKLAEIKSLEYSGELSTEINVGDLPGGNGGFLPSAQLFSPKKESRTSSEFSGSFDIQEANSPKGQFSFNLKTDALPLAELAFGAEAIMIDESFYVRLSDAPNLGLIDLSALKNQWIKINPKALTKQFDNNPLWEKQIAKAQPGRNLSPEQTKKLTTAFRQAKIFKITDKLAGEKIEGVGTYHYKFIIDEVGIKKFIIDSAEIIQGKTPTEEEAKAFDKGFESVGSLNGEIWIGKKDYLLRKLALNSTMRATETSMVSGKTNFTISFRNFNKPAQIEAPSETKPLEELLGGLFGGLKGFTPAISSPPVNRQGLGDDADADKDGLSDQREQVYGTDPNQADTDGDGFKDGDEVKNGYNPNGAGKLISQ</sequence>
<dbReference type="AlphaFoldDB" id="A0A1F5SDV2"/>
<dbReference type="Proteomes" id="UP000178783">
    <property type="component" value="Unassembled WGS sequence"/>
</dbReference>
<dbReference type="STRING" id="1797989.A3H66_02990"/>
<keyword evidence="3" id="KW-0732">Signal</keyword>
<feature type="compositionally biased region" description="Basic and acidic residues" evidence="5">
    <location>
        <begin position="427"/>
        <end position="436"/>
    </location>
</feature>
<evidence type="ECO:0000313" key="7">
    <source>
        <dbReference type="EMBL" id="OGF24441.1"/>
    </source>
</evidence>
<keyword evidence="6" id="KW-1133">Transmembrane helix</keyword>
<proteinExistence type="predicted"/>
<keyword evidence="6" id="KW-0812">Transmembrane</keyword>
<organism evidence="7 8">
    <name type="scientific">Candidatus Falkowbacteria bacterium RIFCSPLOWO2_02_FULL_45_21</name>
    <dbReference type="NCBI Taxonomy" id="1797989"/>
    <lineage>
        <taxon>Bacteria</taxon>
        <taxon>Candidatus Falkowiibacteriota</taxon>
    </lineage>
</organism>
<evidence type="ECO:0000256" key="1">
    <source>
        <dbReference type="ARBA" id="ARBA00004613"/>
    </source>
</evidence>
<evidence type="ECO:0000256" key="2">
    <source>
        <dbReference type="ARBA" id="ARBA00022525"/>
    </source>
</evidence>
<comment type="caution">
    <text evidence="7">The sequence shown here is derived from an EMBL/GenBank/DDBJ whole genome shotgun (WGS) entry which is preliminary data.</text>
</comment>
<dbReference type="Gene3D" id="2.50.20.20">
    <property type="match status" value="1"/>
</dbReference>
<accession>A0A1F5SDV2</accession>
<feature type="region of interest" description="Disordered" evidence="5">
    <location>
        <begin position="410"/>
        <end position="474"/>
    </location>
</feature>
<keyword evidence="6" id="KW-0472">Membrane</keyword>
<reference evidence="7 8" key="1">
    <citation type="journal article" date="2016" name="Nat. Commun.">
        <title>Thousands of microbial genomes shed light on interconnected biogeochemical processes in an aquifer system.</title>
        <authorList>
            <person name="Anantharaman K."/>
            <person name="Brown C.T."/>
            <person name="Hug L.A."/>
            <person name="Sharon I."/>
            <person name="Castelle C.J."/>
            <person name="Probst A.J."/>
            <person name="Thomas B.C."/>
            <person name="Singh A."/>
            <person name="Wilkins M.J."/>
            <person name="Karaoz U."/>
            <person name="Brodie E.L."/>
            <person name="Williams K.H."/>
            <person name="Hubbard S.S."/>
            <person name="Banfield J.F."/>
        </authorList>
    </citation>
    <scope>NUCLEOTIDE SEQUENCE [LARGE SCALE GENOMIC DNA]</scope>
</reference>
<evidence type="ECO:0000256" key="5">
    <source>
        <dbReference type="SAM" id="MobiDB-lite"/>
    </source>
</evidence>
<evidence type="ECO:0000313" key="8">
    <source>
        <dbReference type="Proteomes" id="UP000178783"/>
    </source>
</evidence>
<gene>
    <name evidence="7" type="ORF">A3H66_02990</name>
</gene>